<feature type="transmembrane region" description="Helical" evidence="1">
    <location>
        <begin position="102"/>
        <end position="122"/>
    </location>
</feature>
<sequence length="363" mass="38359">MALVLGAAALLALALFGPVLPASAHQHAFADQRALWGIPCAVDVLSNLPFAIAGVWGLWALRRLAPGALDPASRALAALFFAGLLCTAVGSSVYHWQPQDAGLLWDRLGMVLPFAGLLGPAASRVSERAGWAMAGAVLLAGPLAVLWWAHTGNLMPWAVVQLGGMLVVSALACLPRRDGALEVHLGAVIGLYAVAKLFEAADHAVFDATHQWVSGHSLKHVFAAGAAWPVLRTCLRSFQGRASTLSGWDARRGAQWIARLSTSAATPQTARQGACPKGWGEIGRLDAPAACMGSSPCKQPMHPLIPIASQRGPEKIVNTFWGTGGIAQQCCTERAARHAVRAEWRPRRGCCPQITRMKSHEGA</sequence>
<evidence type="ECO:0000256" key="1">
    <source>
        <dbReference type="SAM" id="Phobius"/>
    </source>
</evidence>
<evidence type="ECO:0000313" key="3">
    <source>
        <dbReference type="EMBL" id="MFC3936767.1"/>
    </source>
</evidence>
<dbReference type="PANTHER" id="PTHR34368">
    <property type="entry name" value="OS01G0962200 PROTEIN"/>
    <property type="match status" value="1"/>
</dbReference>
<feature type="transmembrane region" description="Helical" evidence="1">
    <location>
        <begin position="73"/>
        <end position="96"/>
    </location>
</feature>
<protein>
    <recommendedName>
        <fullName evidence="5">Alkaline phytoceramidase</fullName>
    </recommendedName>
</protein>
<keyword evidence="1" id="KW-1133">Transmembrane helix</keyword>
<comment type="caution">
    <text evidence="3">The sequence shown here is derived from an EMBL/GenBank/DDBJ whole genome shotgun (WGS) entry which is preliminary data.</text>
</comment>
<evidence type="ECO:0008006" key="5">
    <source>
        <dbReference type="Google" id="ProtNLM"/>
    </source>
</evidence>
<keyword evidence="1" id="KW-0472">Membrane</keyword>
<keyword evidence="1" id="KW-0812">Transmembrane</keyword>
<dbReference type="EMBL" id="JBHSAJ010000057">
    <property type="protein sequence ID" value="MFC3936767.1"/>
    <property type="molecule type" value="Genomic_DNA"/>
</dbReference>
<dbReference type="PANTHER" id="PTHR34368:SF1">
    <property type="entry name" value="OS01G0962200 PROTEIN"/>
    <property type="match status" value="1"/>
</dbReference>
<keyword evidence="4" id="KW-1185">Reference proteome</keyword>
<dbReference type="RefSeq" id="WP_242701206.1">
    <property type="nucleotide sequence ID" value="NZ_JAMXAX010000058.1"/>
</dbReference>
<accession>A0ABV8DEQ9</accession>
<feature type="transmembrane region" description="Helical" evidence="1">
    <location>
        <begin position="129"/>
        <end position="148"/>
    </location>
</feature>
<feature type="transmembrane region" description="Helical" evidence="1">
    <location>
        <begin position="34"/>
        <end position="61"/>
    </location>
</feature>
<proteinExistence type="predicted"/>
<dbReference type="Proteomes" id="UP001595693">
    <property type="component" value="Unassembled WGS sequence"/>
</dbReference>
<feature type="signal peptide" evidence="2">
    <location>
        <begin position="1"/>
        <end position="24"/>
    </location>
</feature>
<gene>
    <name evidence="3" type="ORF">ACFOW3_19275</name>
</gene>
<organism evidence="3 4">
    <name type="scientific">Acidovorax facilis</name>
    <dbReference type="NCBI Taxonomy" id="12917"/>
    <lineage>
        <taxon>Bacteria</taxon>
        <taxon>Pseudomonadati</taxon>
        <taxon>Pseudomonadota</taxon>
        <taxon>Betaproteobacteria</taxon>
        <taxon>Burkholderiales</taxon>
        <taxon>Comamonadaceae</taxon>
        <taxon>Acidovorax</taxon>
    </lineage>
</organism>
<keyword evidence="2" id="KW-0732">Signal</keyword>
<reference evidence="4" key="1">
    <citation type="journal article" date="2019" name="Int. J. Syst. Evol. Microbiol.">
        <title>The Global Catalogue of Microorganisms (GCM) 10K type strain sequencing project: providing services to taxonomists for standard genome sequencing and annotation.</title>
        <authorList>
            <consortium name="The Broad Institute Genomics Platform"/>
            <consortium name="The Broad Institute Genome Sequencing Center for Infectious Disease"/>
            <person name="Wu L."/>
            <person name="Ma J."/>
        </authorList>
    </citation>
    <scope>NUCLEOTIDE SEQUENCE [LARGE SCALE GENOMIC DNA]</scope>
    <source>
        <strain evidence="4">CCUG 2113</strain>
    </source>
</reference>
<feature type="chain" id="PRO_5045966565" description="Alkaline phytoceramidase" evidence="2">
    <location>
        <begin position="25"/>
        <end position="363"/>
    </location>
</feature>
<evidence type="ECO:0000313" key="4">
    <source>
        <dbReference type="Proteomes" id="UP001595693"/>
    </source>
</evidence>
<name>A0ABV8DEQ9_9BURK</name>
<evidence type="ECO:0000256" key="2">
    <source>
        <dbReference type="SAM" id="SignalP"/>
    </source>
</evidence>
<feature type="transmembrane region" description="Helical" evidence="1">
    <location>
        <begin position="154"/>
        <end position="174"/>
    </location>
</feature>